<evidence type="ECO:0000313" key="8">
    <source>
        <dbReference type="EMBL" id="AFJ46660.1"/>
    </source>
</evidence>
<comment type="similarity">
    <text evidence="1 6">Belongs to the ferritin family. Prokaryotic subfamily.</text>
</comment>
<keyword evidence="2 6" id="KW-0409">Iron storage</keyword>
<feature type="domain" description="Ferritin-like diiron" evidence="7">
    <location>
        <begin position="1"/>
        <end position="145"/>
    </location>
</feature>
<dbReference type="OrthoDB" id="9801481at2"/>
<dbReference type="PANTHER" id="PTHR11431:SF40">
    <property type="entry name" value="BACTERIAL NON-HEME FERRITIN-LIKE PROTEIN"/>
    <property type="match status" value="1"/>
</dbReference>
<dbReference type="PROSITE" id="PS50905">
    <property type="entry name" value="FERRITIN_LIKE"/>
    <property type="match status" value="1"/>
</dbReference>
<keyword evidence="6" id="KW-0963">Cytoplasm</keyword>
<evidence type="ECO:0000256" key="3">
    <source>
        <dbReference type="ARBA" id="ARBA00022723"/>
    </source>
</evidence>
<dbReference type="RefSeq" id="WP_002440122.1">
    <property type="nucleotide sequence ID" value="NC_017910.1"/>
</dbReference>
<dbReference type="GO" id="GO:0008198">
    <property type="term" value="F:ferrous iron binding"/>
    <property type="evidence" value="ECO:0007669"/>
    <property type="project" value="TreeGrafter"/>
</dbReference>
<dbReference type="Proteomes" id="UP000001955">
    <property type="component" value="Chromosome"/>
</dbReference>
<keyword evidence="9" id="KW-1185">Reference proteome</keyword>
<dbReference type="HOGENOM" id="CLU_065681_1_3_6"/>
<dbReference type="InterPro" id="IPR009040">
    <property type="entry name" value="Ferritin-like_diiron"/>
</dbReference>
<accession>K6VY71</accession>
<dbReference type="GO" id="GO:0004322">
    <property type="term" value="F:ferroxidase activity"/>
    <property type="evidence" value="ECO:0007669"/>
    <property type="project" value="TreeGrafter"/>
</dbReference>
<dbReference type="GO" id="GO:0008199">
    <property type="term" value="F:ferric iron binding"/>
    <property type="evidence" value="ECO:0007669"/>
    <property type="project" value="InterPro"/>
</dbReference>
<name>I2B806_SHIBC</name>
<keyword evidence="4" id="KW-0560">Oxidoreductase</keyword>
<dbReference type="InterPro" id="IPR008331">
    <property type="entry name" value="Ferritin_DPS_dom"/>
</dbReference>
<gene>
    <name evidence="8" type="primary">ftnB</name>
    <name evidence="8" type="ordered locus">EBL_c15660</name>
</gene>
<evidence type="ECO:0000256" key="6">
    <source>
        <dbReference type="RuleBase" id="RU361145"/>
    </source>
</evidence>
<dbReference type="GO" id="GO:0005829">
    <property type="term" value="C:cytosol"/>
    <property type="evidence" value="ECO:0007669"/>
    <property type="project" value="TreeGrafter"/>
</dbReference>
<dbReference type="SUPFAM" id="SSF47240">
    <property type="entry name" value="Ferritin-like"/>
    <property type="match status" value="1"/>
</dbReference>
<dbReference type="InterPro" id="IPR012347">
    <property type="entry name" value="Ferritin-like"/>
</dbReference>
<dbReference type="STRING" id="630626.EBL_c15660"/>
<dbReference type="EC" id="1.16.3.2" evidence="6"/>
<evidence type="ECO:0000256" key="4">
    <source>
        <dbReference type="ARBA" id="ARBA00023002"/>
    </source>
</evidence>
<evidence type="ECO:0000259" key="7">
    <source>
        <dbReference type="PROSITE" id="PS50905"/>
    </source>
</evidence>
<proteinExistence type="inferred from homology"/>
<keyword evidence="5 6" id="KW-0408">Iron</keyword>
<dbReference type="AlphaFoldDB" id="I2B806"/>
<dbReference type="PANTHER" id="PTHR11431">
    <property type="entry name" value="FERRITIN"/>
    <property type="match status" value="1"/>
</dbReference>
<dbReference type="GO" id="GO:0006879">
    <property type="term" value="P:intracellular iron ion homeostasis"/>
    <property type="evidence" value="ECO:0007669"/>
    <property type="project" value="UniProtKB-KW"/>
</dbReference>
<evidence type="ECO:0000256" key="2">
    <source>
        <dbReference type="ARBA" id="ARBA00022434"/>
    </source>
</evidence>
<dbReference type="EMBL" id="CP001560">
    <property type="protein sequence ID" value="AFJ46660.1"/>
    <property type="molecule type" value="Genomic_DNA"/>
</dbReference>
<evidence type="ECO:0000256" key="1">
    <source>
        <dbReference type="ARBA" id="ARBA00006950"/>
    </source>
</evidence>
<dbReference type="CDD" id="cd01055">
    <property type="entry name" value="Nonheme_Ferritin"/>
    <property type="match status" value="1"/>
</dbReference>
<sequence length="163" mass="18124">MAVFGMVEKLNAQMNRVFYSSNLYLQLSSWCSEHSLNGTAYFLRQQAQGDVTQMMQLFDYMKESGANPVVGEIKVPGNPCDSLETLFEKALADHQGRRTALAQLFSEAEALNDTTTLHFLQGIRARLNQTGQLLKTLSDEAHNARIAGMCMAQTDKHLAGLLH</sequence>
<dbReference type="InterPro" id="IPR041719">
    <property type="entry name" value="Ferritin_prok"/>
</dbReference>
<dbReference type="Gene3D" id="1.20.1260.10">
    <property type="match status" value="1"/>
</dbReference>
<dbReference type="eggNOG" id="COG1528">
    <property type="taxonomic scope" value="Bacteria"/>
</dbReference>
<dbReference type="Pfam" id="PF00210">
    <property type="entry name" value="Ferritin"/>
    <property type="match status" value="1"/>
</dbReference>
<dbReference type="NCBIfam" id="NF011597">
    <property type="entry name" value="PRK15022.1"/>
    <property type="match status" value="1"/>
</dbReference>
<evidence type="ECO:0000313" key="9">
    <source>
        <dbReference type="Proteomes" id="UP000001955"/>
    </source>
</evidence>
<keyword evidence="3 6" id="KW-0479">Metal-binding</keyword>
<comment type="function">
    <text evidence="6">Iron-storage protein.</text>
</comment>
<comment type="subcellular location">
    <subcellularLocation>
        <location evidence="6">Cytoplasm</location>
    </subcellularLocation>
</comment>
<reference evidence="8 9" key="1">
    <citation type="journal article" date="2012" name="J. Bacteriol.">
        <title>Complete genome sequence of the B12-producing Shimwellia blattae strain DSM 4481, isolated from a cockroach.</title>
        <authorList>
            <person name="Brzuszkiewicz E."/>
            <person name="Waschkowitz T."/>
            <person name="Wiezer A."/>
            <person name="Daniel R."/>
        </authorList>
    </citation>
    <scope>NUCLEOTIDE SEQUENCE [LARGE SCALE GENOMIC DNA]</scope>
    <source>
        <strain evidence="9">ATCC 29907 / DSM 4481 / JCM 1650 / NBRC 105725 / CDC 9005-74</strain>
    </source>
</reference>
<dbReference type="GO" id="GO:0006826">
    <property type="term" value="P:iron ion transport"/>
    <property type="evidence" value="ECO:0007669"/>
    <property type="project" value="InterPro"/>
</dbReference>
<protein>
    <recommendedName>
        <fullName evidence="6">Ferritin</fullName>
        <ecNumber evidence="6">1.16.3.2</ecNumber>
    </recommendedName>
</protein>
<accession>I2B806</accession>
<comment type="catalytic activity">
    <reaction evidence="6">
        <text>4 Fe(2+) + O2 + 6 H2O = 4 iron(III) oxide-hydroxide + 12 H(+)</text>
        <dbReference type="Rhea" id="RHEA:11972"/>
        <dbReference type="ChEBI" id="CHEBI:15377"/>
        <dbReference type="ChEBI" id="CHEBI:15378"/>
        <dbReference type="ChEBI" id="CHEBI:15379"/>
        <dbReference type="ChEBI" id="CHEBI:29033"/>
        <dbReference type="ChEBI" id="CHEBI:78619"/>
        <dbReference type="EC" id="1.16.3.2"/>
    </reaction>
</comment>
<dbReference type="KEGG" id="ebt:EBL_c15660"/>
<dbReference type="InterPro" id="IPR001519">
    <property type="entry name" value="Ferritin"/>
</dbReference>
<organism evidence="8 9">
    <name type="scientific">Shimwellia blattae (strain ATCC 29907 / DSM 4481 / JCM 1650 / NBRC 105725 / CDC 9005-74)</name>
    <name type="common">Escherichia blattae</name>
    <dbReference type="NCBI Taxonomy" id="630626"/>
    <lineage>
        <taxon>Bacteria</taxon>
        <taxon>Pseudomonadati</taxon>
        <taxon>Pseudomonadota</taxon>
        <taxon>Gammaproteobacteria</taxon>
        <taxon>Enterobacterales</taxon>
        <taxon>Enterobacteriaceae</taxon>
        <taxon>Shimwellia</taxon>
    </lineage>
</organism>
<dbReference type="InterPro" id="IPR009078">
    <property type="entry name" value="Ferritin-like_SF"/>
</dbReference>
<evidence type="ECO:0000256" key="5">
    <source>
        <dbReference type="ARBA" id="ARBA00023004"/>
    </source>
</evidence>